<dbReference type="PROSITE" id="PS00629">
    <property type="entry name" value="IMP_1"/>
    <property type="match status" value="1"/>
</dbReference>
<evidence type="ECO:0000256" key="1">
    <source>
        <dbReference type="ARBA" id="ARBA00001033"/>
    </source>
</evidence>
<dbReference type="RefSeq" id="WP_130629377.1">
    <property type="nucleotide sequence ID" value="NZ_CP036164.1"/>
</dbReference>
<dbReference type="AlphaFoldDB" id="A0A4P6MTP4"/>
<feature type="binding site" evidence="7">
    <location>
        <position position="101"/>
    </location>
    <ligand>
        <name>Mg(2+)</name>
        <dbReference type="ChEBI" id="CHEBI:18420"/>
        <label>1</label>
        <note>catalytic</note>
    </ligand>
</feature>
<evidence type="ECO:0000313" key="9">
    <source>
        <dbReference type="EMBL" id="QBF46152.1"/>
    </source>
</evidence>
<comment type="similarity">
    <text evidence="3 8">Belongs to the inositol monophosphatase superfamily.</text>
</comment>
<dbReference type="InterPro" id="IPR020583">
    <property type="entry name" value="Inositol_monoP_metal-BS"/>
</dbReference>
<dbReference type="STRING" id="1216970.GCA_001570985_02299"/>
<dbReference type="PANTHER" id="PTHR20854:SF4">
    <property type="entry name" value="INOSITOL-1-MONOPHOSPHATASE-RELATED"/>
    <property type="match status" value="1"/>
</dbReference>
<protein>
    <recommendedName>
        <fullName evidence="8">Inositol-1-monophosphatase</fullName>
        <ecNumber evidence="8">3.1.3.25</ecNumber>
    </recommendedName>
</protein>
<evidence type="ECO:0000256" key="2">
    <source>
        <dbReference type="ARBA" id="ARBA00001946"/>
    </source>
</evidence>
<dbReference type="GO" id="GO:0006020">
    <property type="term" value="P:inositol metabolic process"/>
    <property type="evidence" value="ECO:0007669"/>
    <property type="project" value="TreeGrafter"/>
</dbReference>
<evidence type="ECO:0000256" key="6">
    <source>
        <dbReference type="ARBA" id="ARBA00022842"/>
    </source>
</evidence>
<dbReference type="InterPro" id="IPR033942">
    <property type="entry name" value="IMPase"/>
</dbReference>
<keyword evidence="6 7" id="KW-0460">Magnesium</keyword>
<feature type="binding site" evidence="7">
    <location>
        <position position="82"/>
    </location>
    <ligand>
        <name>Mg(2+)</name>
        <dbReference type="ChEBI" id="CHEBI:18420"/>
        <label>1</label>
        <note>catalytic</note>
    </ligand>
</feature>
<dbReference type="GO" id="GO:0046872">
    <property type="term" value="F:metal ion binding"/>
    <property type="evidence" value="ECO:0007669"/>
    <property type="project" value="UniProtKB-KW"/>
</dbReference>
<evidence type="ECO:0000256" key="4">
    <source>
        <dbReference type="ARBA" id="ARBA00022723"/>
    </source>
</evidence>
<dbReference type="PRINTS" id="PR00377">
    <property type="entry name" value="IMPHPHTASES"/>
</dbReference>
<keyword evidence="4 7" id="KW-0479">Metal-binding</keyword>
<sequence>MHQLPPETHTDIDVDPAELARIALTVAVEAGRLVVDERPVGLGVAETKSSATDVVTVMDQRSQDHLLARLGELRPRDGFAGEERGARASDSGITWVVDPIDGTVNYLYEIPAYAVSVAAAVGDPGVDGAWQPVAGAVVNPVTGERYTAWAGGGAWRSIGDAQPRRLQVQETSLGQALCGTGFGYDADRRAWQAAVLSHVLPQVRDIRRLGSAALDLCRVAEGSLDVYYERGLNPWDMAAGWLVATEAGALVSDLHGRAPRAELTLAGAPVLHSRLAAVLEGAIEQVGPEIVR</sequence>
<dbReference type="OrthoDB" id="9772456at2"/>
<evidence type="ECO:0000256" key="5">
    <source>
        <dbReference type="ARBA" id="ARBA00022801"/>
    </source>
</evidence>
<dbReference type="EMBL" id="CP036164">
    <property type="protein sequence ID" value="QBF46152.1"/>
    <property type="molecule type" value="Genomic_DNA"/>
</dbReference>
<accession>A0A4P6MTP4</accession>
<dbReference type="InterPro" id="IPR020550">
    <property type="entry name" value="Inositol_monophosphatase_CS"/>
</dbReference>
<proteinExistence type="inferred from homology"/>
<dbReference type="EC" id="3.1.3.25" evidence="8"/>
<dbReference type="CDD" id="cd01639">
    <property type="entry name" value="IMPase"/>
    <property type="match status" value="1"/>
</dbReference>
<dbReference type="SUPFAM" id="SSF56655">
    <property type="entry name" value="Carbohydrate phosphatase"/>
    <property type="match status" value="1"/>
</dbReference>
<name>A0A4P6MTP4_9MICO</name>
<dbReference type="GO" id="GO:0046854">
    <property type="term" value="P:phosphatidylinositol phosphate biosynthetic process"/>
    <property type="evidence" value="ECO:0007669"/>
    <property type="project" value="InterPro"/>
</dbReference>
<comment type="cofactor">
    <cofactor evidence="2 7 8">
        <name>Mg(2+)</name>
        <dbReference type="ChEBI" id="CHEBI:18420"/>
    </cofactor>
</comment>
<dbReference type="InterPro" id="IPR000760">
    <property type="entry name" value="Inositol_monophosphatase-like"/>
</dbReference>
<keyword evidence="5 8" id="KW-0378">Hydrolase</keyword>
<feature type="binding site" evidence="7">
    <location>
        <position position="236"/>
    </location>
    <ligand>
        <name>Mg(2+)</name>
        <dbReference type="ChEBI" id="CHEBI:18420"/>
        <label>1</label>
        <note>catalytic</note>
    </ligand>
</feature>
<feature type="binding site" evidence="7">
    <location>
        <position position="98"/>
    </location>
    <ligand>
        <name>Mg(2+)</name>
        <dbReference type="ChEBI" id="CHEBI:18420"/>
        <label>1</label>
        <note>catalytic</note>
    </ligand>
</feature>
<comment type="catalytic activity">
    <reaction evidence="1 8">
        <text>a myo-inositol phosphate + H2O = myo-inositol + phosphate</text>
        <dbReference type="Rhea" id="RHEA:24056"/>
        <dbReference type="ChEBI" id="CHEBI:15377"/>
        <dbReference type="ChEBI" id="CHEBI:17268"/>
        <dbReference type="ChEBI" id="CHEBI:43474"/>
        <dbReference type="ChEBI" id="CHEBI:84139"/>
        <dbReference type="EC" id="3.1.3.25"/>
    </reaction>
</comment>
<gene>
    <name evidence="9" type="ORF">EXU32_07745</name>
</gene>
<evidence type="ECO:0000256" key="3">
    <source>
        <dbReference type="ARBA" id="ARBA00009759"/>
    </source>
</evidence>
<dbReference type="Pfam" id="PF00459">
    <property type="entry name" value="Inositol_P"/>
    <property type="match status" value="1"/>
</dbReference>
<dbReference type="PANTHER" id="PTHR20854">
    <property type="entry name" value="INOSITOL MONOPHOSPHATASE"/>
    <property type="match status" value="1"/>
</dbReference>
<keyword evidence="10" id="KW-1185">Reference proteome</keyword>
<dbReference type="PROSITE" id="PS00630">
    <property type="entry name" value="IMP_2"/>
    <property type="match status" value="1"/>
</dbReference>
<dbReference type="Proteomes" id="UP000290408">
    <property type="component" value="Chromosome"/>
</dbReference>
<dbReference type="Gene3D" id="3.30.540.10">
    <property type="entry name" value="Fructose-1,6-Bisphosphatase, subunit A, domain 1"/>
    <property type="match status" value="1"/>
</dbReference>
<evidence type="ECO:0000256" key="7">
    <source>
        <dbReference type="PIRSR" id="PIRSR600760-2"/>
    </source>
</evidence>
<organism evidence="9 10">
    <name type="scientific">Janibacter limosus</name>
    <dbReference type="NCBI Taxonomy" id="53458"/>
    <lineage>
        <taxon>Bacteria</taxon>
        <taxon>Bacillati</taxon>
        <taxon>Actinomycetota</taxon>
        <taxon>Actinomycetes</taxon>
        <taxon>Micrococcales</taxon>
        <taxon>Intrasporangiaceae</taxon>
        <taxon>Janibacter</taxon>
    </lineage>
</organism>
<feature type="binding site" evidence="7">
    <location>
        <position position="100"/>
    </location>
    <ligand>
        <name>Mg(2+)</name>
        <dbReference type="ChEBI" id="CHEBI:18420"/>
        <label>1</label>
        <note>catalytic</note>
    </ligand>
</feature>
<dbReference type="KEGG" id="jli:EXU32_07745"/>
<dbReference type="GO" id="GO:0008934">
    <property type="term" value="F:inositol monophosphate 1-phosphatase activity"/>
    <property type="evidence" value="ECO:0007669"/>
    <property type="project" value="InterPro"/>
</dbReference>
<dbReference type="GO" id="GO:0007165">
    <property type="term" value="P:signal transduction"/>
    <property type="evidence" value="ECO:0007669"/>
    <property type="project" value="TreeGrafter"/>
</dbReference>
<evidence type="ECO:0000256" key="8">
    <source>
        <dbReference type="RuleBase" id="RU364068"/>
    </source>
</evidence>
<reference evidence="9 10" key="1">
    <citation type="submission" date="2019-02" db="EMBL/GenBank/DDBJ databases">
        <title>Genomic data mining of an Antarctic deep-sea actinobacterium, Janibacterlimosus P3-3-X1.</title>
        <authorList>
            <person name="Liao L."/>
            <person name="Chen B."/>
        </authorList>
    </citation>
    <scope>NUCLEOTIDE SEQUENCE [LARGE SCALE GENOMIC DNA]</scope>
    <source>
        <strain evidence="9 10">P3-3-X1</strain>
    </source>
</reference>
<evidence type="ECO:0000313" key="10">
    <source>
        <dbReference type="Proteomes" id="UP000290408"/>
    </source>
</evidence>
<dbReference type="Gene3D" id="3.40.190.80">
    <property type="match status" value="1"/>
</dbReference>